<protein>
    <recommendedName>
        <fullName evidence="2">Cas12f1-like TNB domain-containing protein</fullName>
    </recommendedName>
</protein>
<evidence type="ECO:0000259" key="2">
    <source>
        <dbReference type="Pfam" id="PF07282"/>
    </source>
</evidence>
<sequence length="118" mass="13558">MERLLMMLEYKAKGDGCTLIRVVSTLYRVCSYCESWHDDAQPLHVREWGRPQCRAHHDPDHNAARNDVEGRASFVAVTRQPNRGTHGGGLAGSLSWGGYFQEFPNSKRERRWESVRTL</sequence>
<dbReference type="HOGENOM" id="CLU_2069744_0_0_9"/>
<dbReference type="InterPro" id="IPR010095">
    <property type="entry name" value="Cas12f1-like_TNB"/>
</dbReference>
<dbReference type="EMBL" id="BA000043">
    <property type="protein sequence ID" value="BAD74618.1"/>
    <property type="molecule type" value="Genomic_DNA"/>
</dbReference>
<feature type="domain" description="Cas12f1-like TNB" evidence="2">
    <location>
        <begin position="3"/>
        <end position="66"/>
    </location>
</feature>
<proteinExistence type="predicted"/>
<evidence type="ECO:0000313" key="3">
    <source>
        <dbReference type="EMBL" id="BAD74618.1"/>
    </source>
</evidence>
<keyword evidence="1" id="KW-0238">DNA-binding</keyword>
<evidence type="ECO:0000313" key="4">
    <source>
        <dbReference type="Proteomes" id="UP000001172"/>
    </source>
</evidence>
<keyword evidence="4" id="KW-1185">Reference proteome</keyword>
<accession>Q5L362</accession>
<dbReference type="Proteomes" id="UP000001172">
    <property type="component" value="Chromosome"/>
</dbReference>
<dbReference type="Pfam" id="PF07282">
    <property type="entry name" value="Cas12f1-like_TNB"/>
    <property type="match status" value="1"/>
</dbReference>
<reference evidence="3 4" key="1">
    <citation type="journal article" date="2004" name="Nucleic Acids Res.">
        <title>Thermoadaptation trait revealed by the genome sequence of thermophilic Geobacillus kaustophilus.</title>
        <authorList>
            <person name="Takami H."/>
            <person name="Takaki Y."/>
            <person name="Chee G.J."/>
            <person name="Nishi S."/>
            <person name="Shimamura S."/>
            <person name="Suzuki H."/>
            <person name="Matsui S."/>
            <person name="Uchiyama I."/>
        </authorList>
    </citation>
    <scope>NUCLEOTIDE SEQUENCE [LARGE SCALE GENOMIC DNA]</scope>
    <source>
        <strain evidence="3 4">HTA426</strain>
    </source>
</reference>
<evidence type="ECO:0000256" key="1">
    <source>
        <dbReference type="ARBA" id="ARBA00023125"/>
    </source>
</evidence>
<dbReference type="STRING" id="235909.GK0333"/>
<dbReference type="GO" id="GO:0003677">
    <property type="term" value="F:DNA binding"/>
    <property type="evidence" value="ECO:0007669"/>
    <property type="project" value="UniProtKB-KW"/>
</dbReference>
<name>Q5L362_GEOKA</name>
<organism evidence="3 4">
    <name type="scientific">Geobacillus kaustophilus (strain HTA426)</name>
    <dbReference type="NCBI Taxonomy" id="235909"/>
    <lineage>
        <taxon>Bacteria</taxon>
        <taxon>Bacillati</taxon>
        <taxon>Bacillota</taxon>
        <taxon>Bacilli</taxon>
        <taxon>Bacillales</taxon>
        <taxon>Anoxybacillaceae</taxon>
        <taxon>Geobacillus</taxon>
        <taxon>Geobacillus thermoleovorans group</taxon>
    </lineage>
</organism>
<dbReference type="eggNOG" id="COG0675">
    <property type="taxonomic scope" value="Bacteria"/>
</dbReference>
<gene>
    <name evidence="3" type="ordered locus">GK0333</name>
</gene>
<dbReference type="AlphaFoldDB" id="Q5L362"/>
<dbReference type="KEGG" id="gka:GK0333"/>